<gene>
    <name evidence="2" type="ORF">Pcinc_031058</name>
</gene>
<protein>
    <submittedName>
        <fullName evidence="2">Uncharacterized protein</fullName>
    </submittedName>
</protein>
<keyword evidence="3" id="KW-1185">Reference proteome</keyword>
<reference evidence="2" key="1">
    <citation type="submission" date="2023-10" db="EMBL/GenBank/DDBJ databases">
        <title>Genome assemblies of two species of porcelain crab, Petrolisthes cinctipes and Petrolisthes manimaculis (Anomura: Porcellanidae).</title>
        <authorList>
            <person name="Angst P."/>
        </authorList>
    </citation>
    <scope>NUCLEOTIDE SEQUENCE</scope>
    <source>
        <strain evidence="2">PB745_01</strain>
        <tissue evidence="2">Gill</tissue>
    </source>
</reference>
<organism evidence="2 3">
    <name type="scientific">Petrolisthes cinctipes</name>
    <name type="common">Flat porcelain crab</name>
    <dbReference type="NCBI Taxonomy" id="88211"/>
    <lineage>
        <taxon>Eukaryota</taxon>
        <taxon>Metazoa</taxon>
        <taxon>Ecdysozoa</taxon>
        <taxon>Arthropoda</taxon>
        <taxon>Crustacea</taxon>
        <taxon>Multicrustacea</taxon>
        <taxon>Malacostraca</taxon>
        <taxon>Eumalacostraca</taxon>
        <taxon>Eucarida</taxon>
        <taxon>Decapoda</taxon>
        <taxon>Pleocyemata</taxon>
        <taxon>Anomura</taxon>
        <taxon>Galatheoidea</taxon>
        <taxon>Porcellanidae</taxon>
        <taxon>Petrolisthes</taxon>
    </lineage>
</organism>
<feature type="region of interest" description="Disordered" evidence="1">
    <location>
        <begin position="56"/>
        <end position="76"/>
    </location>
</feature>
<name>A0AAE1EXD5_PETCI</name>
<accession>A0AAE1EXD5</accession>
<proteinExistence type="predicted"/>
<dbReference type="EMBL" id="JAWQEG010004072">
    <property type="protein sequence ID" value="KAK3863116.1"/>
    <property type="molecule type" value="Genomic_DNA"/>
</dbReference>
<dbReference type="Proteomes" id="UP001286313">
    <property type="component" value="Unassembled WGS sequence"/>
</dbReference>
<comment type="caution">
    <text evidence="2">The sequence shown here is derived from an EMBL/GenBank/DDBJ whole genome shotgun (WGS) entry which is preliminary data.</text>
</comment>
<evidence type="ECO:0000313" key="2">
    <source>
        <dbReference type="EMBL" id="KAK3863116.1"/>
    </source>
</evidence>
<evidence type="ECO:0000313" key="3">
    <source>
        <dbReference type="Proteomes" id="UP001286313"/>
    </source>
</evidence>
<feature type="compositionally biased region" description="Low complexity" evidence="1">
    <location>
        <begin position="56"/>
        <end position="70"/>
    </location>
</feature>
<evidence type="ECO:0000256" key="1">
    <source>
        <dbReference type="SAM" id="MobiDB-lite"/>
    </source>
</evidence>
<sequence>MLCQLQLKQEESDRRHDETRKMYDDLAQKFSILQDFVASNVGCAQEEALTYTTVDAAPHPATTTPPLTSPNLETAPFTSVRNGATPTNKSFLPIATYNRFAVLAEEEEEAHETRLIGDSIGAISHNSGLSEVVRQAKIQPATC</sequence>
<dbReference type="AlphaFoldDB" id="A0AAE1EXD5"/>